<reference evidence="2" key="1">
    <citation type="journal article" date="2019" name="Int. J. Syst. Evol. Microbiol.">
        <title>The Global Catalogue of Microorganisms (GCM) 10K type strain sequencing project: providing services to taxonomists for standard genome sequencing and annotation.</title>
        <authorList>
            <consortium name="The Broad Institute Genomics Platform"/>
            <consortium name="The Broad Institute Genome Sequencing Center for Infectious Disease"/>
            <person name="Wu L."/>
            <person name="Ma J."/>
        </authorList>
    </citation>
    <scope>NUCLEOTIDE SEQUENCE [LARGE SCALE GENOMIC DNA]</scope>
    <source>
        <strain evidence="2">CGMCC 1.15942</strain>
    </source>
</reference>
<gene>
    <name evidence="1" type="ORF">GCM10011573_01260</name>
</gene>
<comment type="caution">
    <text evidence="1">The sequence shown here is derived from an EMBL/GenBank/DDBJ whole genome shotgun (WGS) entry which is preliminary data.</text>
</comment>
<evidence type="ECO:0000313" key="1">
    <source>
        <dbReference type="EMBL" id="GGC75413.1"/>
    </source>
</evidence>
<dbReference type="InterPro" id="IPR052552">
    <property type="entry name" value="YeaO-like"/>
</dbReference>
<accession>A0ABQ1NF95</accession>
<keyword evidence="2" id="KW-1185">Reference proteome</keyword>
<proteinExistence type="predicted"/>
<dbReference type="Pfam" id="PF22752">
    <property type="entry name" value="DUF488-N3i"/>
    <property type="match status" value="1"/>
</dbReference>
<dbReference type="PANTHER" id="PTHR36849">
    <property type="entry name" value="CYTOPLASMIC PROTEIN-RELATED"/>
    <property type="match status" value="1"/>
</dbReference>
<dbReference type="EMBL" id="BMKI01000001">
    <property type="protein sequence ID" value="GGC75413.1"/>
    <property type="molecule type" value="Genomic_DNA"/>
</dbReference>
<dbReference type="Proteomes" id="UP000630615">
    <property type="component" value="Unassembled WGS sequence"/>
</dbReference>
<protein>
    <recommendedName>
        <fullName evidence="3">MarR family transcriptional regulator</fullName>
    </recommendedName>
</protein>
<dbReference type="PANTHER" id="PTHR36849:SF1">
    <property type="entry name" value="CYTOPLASMIC PROTEIN"/>
    <property type="match status" value="1"/>
</dbReference>
<dbReference type="RefSeq" id="WP_088271467.1">
    <property type="nucleotide sequence ID" value="NZ_BMKI01000001.1"/>
</dbReference>
<evidence type="ECO:0000313" key="2">
    <source>
        <dbReference type="Proteomes" id="UP000630615"/>
    </source>
</evidence>
<sequence>MIQLKRAYEAAEKEDGFRVLVDRLWPRGMSKEKEHLDLWLKEVAPSKELRQWFNHESSKFPEFKEKYQAELQTGATQTAFRELLDIVKTHPTVTFIYGAKDQVRNNAVVLKDSVENTLN</sequence>
<organism evidence="1 2">
    <name type="scientific">Enterococcus wangshanyuanii</name>
    <dbReference type="NCBI Taxonomy" id="2005703"/>
    <lineage>
        <taxon>Bacteria</taxon>
        <taxon>Bacillati</taxon>
        <taxon>Bacillota</taxon>
        <taxon>Bacilli</taxon>
        <taxon>Lactobacillales</taxon>
        <taxon>Enterococcaceae</taxon>
        <taxon>Enterococcus</taxon>
    </lineage>
</organism>
<name>A0ABQ1NF95_9ENTE</name>
<evidence type="ECO:0008006" key="3">
    <source>
        <dbReference type="Google" id="ProtNLM"/>
    </source>
</evidence>